<gene>
    <name evidence="5" type="ordered locus">AXX17_At3g31300</name>
</gene>
<dbReference type="EMBL" id="LUHQ01000003">
    <property type="protein sequence ID" value="OAP03032.1"/>
    <property type="molecule type" value="Genomic_DNA"/>
</dbReference>
<dbReference type="Pfam" id="PF03107">
    <property type="entry name" value="C1_2"/>
    <property type="match status" value="7"/>
</dbReference>
<keyword evidence="2" id="KW-0677">Repeat</keyword>
<evidence type="ECO:0000256" key="1">
    <source>
        <dbReference type="ARBA" id="ARBA00022723"/>
    </source>
</evidence>
<dbReference type="ExpressionAtlas" id="A0A178VDQ8">
    <property type="expression patterns" value="baseline and differential"/>
</dbReference>
<dbReference type="Gene3D" id="3.30.60.20">
    <property type="match status" value="1"/>
</dbReference>
<dbReference type="PROSITE" id="PS50081">
    <property type="entry name" value="ZF_DAG_PE_2"/>
    <property type="match status" value="2"/>
</dbReference>
<feature type="domain" description="Phorbol-ester/DAG-type" evidence="4">
    <location>
        <begin position="125"/>
        <end position="171"/>
    </location>
</feature>
<evidence type="ECO:0000313" key="6">
    <source>
        <dbReference type="Proteomes" id="UP000078284"/>
    </source>
</evidence>
<keyword evidence="1" id="KW-0479">Metal-binding</keyword>
<evidence type="ECO:0000313" key="5">
    <source>
        <dbReference type="EMBL" id="OAP03032.1"/>
    </source>
</evidence>
<dbReference type="InterPro" id="IPR054483">
    <property type="entry name" value="DC1-like_CT"/>
</dbReference>
<keyword evidence="3" id="KW-0862">Zinc</keyword>
<dbReference type="GO" id="GO:0046872">
    <property type="term" value="F:metal ion binding"/>
    <property type="evidence" value="ECO:0007669"/>
    <property type="project" value="UniProtKB-KW"/>
</dbReference>
<dbReference type="SUPFAM" id="SSF57889">
    <property type="entry name" value="Cysteine-rich domain"/>
    <property type="match status" value="6"/>
</dbReference>
<comment type="caution">
    <text evidence="5">The sequence shown here is derived from an EMBL/GenBank/DDBJ whole genome shotgun (WGS) entry which is preliminary data.</text>
</comment>
<reference evidence="6" key="1">
    <citation type="journal article" date="2016" name="Proc. Natl. Acad. Sci. U.S.A.">
        <title>Chromosome-level assembly of Arabidopsis thaliana Ler reveals the extent of translocation and inversion polymorphisms.</title>
        <authorList>
            <person name="Zapata L."/>
            <person name="Ding J."/>
            <person name="Willing E.M."/>
            <person name="Hartwig B."/>
            <person name="Bezdan D."/>
            <person name="Jiao W.B."/>
            <person name="Patel V."/>
            <person name="Velikkakam James G."/>
            <person name="Koornneef M."/>
            <person name="Ossowski S."/>
            <person name="Schneeberger K."/>
        </authorList>
    </citation>
    <scope>NUCLEOTIDE SEQUENCE [LARGE SCALE GENOMIC DNA]</scope>
    <source>
        <strain evidence="6">cv. Landsberg erecta</strain>
    </source>
</reference>
<accession>A0A178VDQ8</accession>
<sequence>MSLRLEKHEHYVDLVKQRDGLECDVCDRSYGDGFYCSECKFTVHRKCAVVFLLKDIFDHPSHVGHYLKLLTTGAPDHTDRKCHLCGKNTKRILYHCSICKLNLDIDCIFDYFSDQQAHLNFSWHHHPLHFISFRLHLQCDVCYMFRRKGYFCFQCKLVVHKECVSKIESAVITHPFHARHPLKLLTDGAPDYTDPKCHICGVETANLLYHCDMCMFNLDIGCAIRNPERVSLSKLKVHEHTLTLMPKLMFFVCDACGMKGDHAPYVCVQCDFMFFHQKCAYLPRVINVNHHEHRVSYKYPLGPGDWICGVCWEEINWSYGAYSCSSCPNYAIHSRCATRKDVWDGKELDGVPELIEDIKPFKMNDDNTITHFAHGHNLSLNKDTEEGSFCEACVLPIDSYTSYKCSKSDCCFILHETCANFPKKKRHFLSPEPLTLRPQNQRKKESICRACDQVFCQGFVYSTYRKRNFDLLCSSITMPFKHRSHDHHLLYLKLEVDHTKTCQNCGIDEKEVVLGCLKCNYFLDFRCATLPYTVRLPRYDDHPLTLCYGEKASGKYWCDICERETNSKTWFYTCKDCGVTLHVFCVLGDIRYAKPGGSINNNVELVPNNRSSRPLCHNCHCHCPGPFILKDFVEECFCSYYCFSRCKSWMSIVKKEKGICPPWAL</sequence>
<organism evidence="5 6">
    <name type="scientific">Arabidopsis thaliana</name>
    <name type="common">Mouse-ear cress</name>
    <dbReference type="NCBI Taxonomy" id="3702"/>
    <lineage>
        <taxon>Eukaryota</taxon>
        <taxon>Viridiplantae</taxon>
        <taxon>Streptophyta</taxon>
        <taxon>Embryophyta</taxon>
        <taxon>Tracheophyta</taxon>
        <taxon>Spermatophyta</taxon>
        <taxon>Magnoliopsida</taxon>
        <taxon>eudicotyledons</taxon>
        <taxon>Gunneridae</taxon>
        <taxon>Pentapetalae</taxon>
        <taxon>rosids</taxon>
        <taxon>malvids</taxon>
        <taxon>Brassicales</taxon>
        <taxon>Brassicaceae</taxon>
        <taxon>Camelineae</taxon>
        <taxon>Arabidopsis</taxon>
    </lineage>
</organism>
<evidence type="ECO:0000256" key="3">
    <source>
        <dbReference type="ARBA" id="ARBA00022833"/>
    </source>
</evidence>
<dbReference type="InterPro" id="IPR046349">
    <property type="entry name" value="C1-like_sf"/>
</dbReference>
<dbReference type="PANTHER" id="PTHR32410">
    <property type="entry name" value="CYSTEINE/HISTIDINE-RICH C1 DOMAIN FAMILY PROTEIN"/>
    <property type="match status" value="1"/>
</dbReference>
<name>A0A178VDQ8_ARATH</name>
<dbReference type="SMART" id="SM00109">
    <property type="entry name" value="C1"/>
    <property type="match status" value="4"/>
</dbReference>
<proteinExistence type="predicted"/>
<dbReference type="InterPro" id="IPR004146">
    <property type="entry name" value="DC1"/>
</dbReference>
<dbReference type="PANTHER" id="PTHR32410:SF154">
    <property type="entry name" value="CHP-RICH ZINC FINGER PROTEIN-LIKE-RELATED"/>
    <property type="match status" value="1"/>
</dbReference>
<dbReference type="Proteomes" id="UP000078284">
    <property type="component" value="Chromosome 3"/>
</dbReference>
<dbReference type="InterPro" id="IPR053192">
    <property type="entry name" value="Vacuole_Formation_Reg"/>
</dbReference>
<dbReference type="Pfam" id="PF22926">
    <property type="entry name" value="C1-like_CT"/>
    <property type="match status" value="1"/>
</dbReference>
<dbReference type="InterPro" id="IPR002219">
    <property type="entry name" value="PKC_DAG/PE"/>
</dbReference>
<protein>
    <recommendedName>
        <fullName evidence="4">Phorbol-ester/DAG-type domain-containing protein</fullName>
    </recommendedName>
</protein>
<evidence type="ECO:0000256" key="2">
    <source>
        <dbReference type="ARBA" id="ARBA00022737"/>
    </source>
</evidence>
<dbReference type="AlphaFoldDB" id="A0A178VDQ8"/>
<feature type="domain" description="Phorbol-ester/DAG-type" evidence="4">
    <location>
        <begin position="7"/>
        <end position="55"/>
    </location>
</feature>
<evidence type="ECO:0000259" key="4">
    <source>
        <dbReference type="PROSITE" id="PS50081"/>
    </source>
</evidence>